<dbReference type="Pfam" id="PF13920">
    <property type="entry name" value="zf-C3HC4_3"/>
    <property type="match status" value="1"/>
</dbReference>
<name>C1BQ68_CALRO</name>
<keyword evidence="6" id="KW-0862">Zinc</keyword>
<dbReference type="InterPro" id="IPR013083">
    <property type="entry name" value="Znf_RING/FYVE/PHD"/>
</dbReference>
<evidence type="ECO:0000256" key="11">
    <source>
        <dbReference type="PROSITE-ProRule" id="PRU00175"/>
    </source>
</evidence>
<dbReference type="GO" id="GO:0012505">
    <property type="term" value="C:endomembrane system"/>
    <property type="evidence" value="ECO:0007669"/>
    <property type="project" value="UniProtKB-SubCell"/>
</dbReference>
<evidence type="ECO:0000259" key="13">
    <source>
        <dbReference type="PROSITE" id="PS50089"/>
    </source>
</evidence>
<evidence type="ECO:0000256" key="3">
    <source>
        <dbReference type="ARBA" id="ARBA00022692"/>
    </source>
</evidence>
<evidence type="ECO:0000256" key="2">
    <source>
        <dbReference type="ARBA" id="ARBA00014068"/>
    </source>
</evidence>
<dbReference type="GO" id="GO:0008270">
    <property type="term" value="F:zinc ion binding"/>
    <property type="evidence" value="ECO:0007669"/>
    <property type="project" value="UniProtKB-KW"/>
</dbReference>
<keyword evidence="4" id="KW-0479">Metal-binding</keyword>
<evidence type="ECO:0000256" key="9">
    <source>
        <dbReference type="ARBA" id="ARBA00030110"/>
    </source>
</evidence>
<dbReference type="InterPro" id="IPR017907">
    <property type="entry name" value="Znf_RING_CS"/>
</dbReference>
<evidence type="ECO:0000256" key="1">
    <source>
        <dbReference type="ARBA" id="ARBA00004127"/>
    </source>
</evidence>
<organism evidence="14">
    <name type="scientific">Caligus rogercresseyi</name>
    <name type="common">Sea louse</name>
    <dbReference type="NCBI Taxonomy" id="217165"/>
    <lineage>
        <taxon>Eukaryota</taxon>
        <taxon>Metazoa</taxon>
        <taxon>Ecdysozoa</taxon>
        <taxon>Arthropoda</taxon>
        <taxon>Crustacea</taxon>
        <taxon>Multicrustacea</taxon>
        <taxon>Hexanauplia</taxon>
        <taxon>Copepoda</taxon>
        <taxon>Siphonostomatoida</taxon>
        <taxon>Caligidae</taxon>
        <taxon>Caligus</taxon>
    </lineage>
</organism>
<dbReference type="PANTHER" id="PTHR22894:SF5">
    <property type="entry name" value="RING-TYPE DOMAIN-CONTAINING PROTEIN"/>
    <property type="match status" value="1"/>
</dbReference>
<keyword evidence="8 12" id="KW-0472">Membrane</keyword>
<sequence length="235" mass="27262">MVGFGEECIMCLILLGVFLTLCASYLLYRAFFGERRASSPLSNLNNRVRIESVECCICLETVNYAVETNCGHIYCGACLLSYIDRLTSLSTPTCPYCRQRITMILLYFTSEESRNSLPDTESKQREELIQRVKSYNRSYSNGPRSVLEHIRDFPILARRLWNMFWDYPDHTTLYFRFRVLIPNVITMIYLLSPFDIIPEFLFGIFGLFDDVFIILCGGFYAVNLYRSLVAQRGLV</sequence>
<evidence type="ECO:0000313" key="14">
    <source>
        <dbReference type="EMBL" id="ACO11171.1"/>
    </source>
</evidence>
<keyword evidence="7 12" id="KW-1133">Transmembrane helix</keyword>
<evidence type="ECO:0000256" key="4">
    <source>
        <dbReference type="ARBA" id="ARBA00022723"/>
    </source>
</evidence>
<dbReference type="InterPro" id="IPR001841">
    <property type="entry name" value="Znf_RING"/>
</dbReference>
<evidence type="ECO:0000256" key="6">
    <source>
        <dbReference type="ARBA" id="ARBA00022833"/>
    </source>
</evidence>
<dbReference type="PROSITE" id="PS00518">
    <property type="entry name" value="ZF_RING_1"/>
    <property type="match status" value="1"/>
</dbReference>
<feature type="transmembrane region" description="Helical" evidence="12">
    <location>
        <begin position="173"/>
        <end position="194"/>
    </location>
</feature>
<comment type="subcellular location">
    <subcellularLocation>
        <location evidence="1">Endomembrane system</location>
        <topology evidence="1">Multi-pass membrane protein</topology>
    </subcellularLocation>
</comment>
<evidence type="ECO:0000256" key="8">
    <source>
        <dbReference type="ARBA" id="ARBA00023136"/>
    </source>
</evidence>
<dbReference type="EMBL" id="BT076747">
    <property type="protein sequence ID" value="ACO11171.1"/>
    <property type="molecule type" value="mRNA"/>
</dbReference>
<dbReference type="InterPro" id="IPR010652">
    <property type="entry name" value="DUF1232"/>
</dbReference>
<evidence type="ECO:0000256" key="7">
    <source>
        <dbReference type="ARBA" id="ARBA00022989"/>
    </source>
</evidence>
<feature type="domain" description="RING-type" evidence="13">
    <location>
        <begin position="55"/>
        <end position="98"/>
    </location>
</feature>
<dbReference type="PANTHER" id="PTHR22894">
    <property type="entry name" value="RING-TYPE DOMAIN-CONTAINING PROTEIN"/>
    <property type="match status" value="1"/>
</dbReference>
<dbReference type="AlphaFoldDB" id="C1BQ68"/>
<dbReference type="SMART" id="SM00184">
    <property type="entry name" value="RING"/>
    <property type="match status" value="1"/>
</dbReference>
<feature type="transmembrane region" description="Helical" evidence="12">
    <location>
        <begin position="12"/>
        <end position="32"/>
    </location>
</feature>
<dbReference type="PROSITE" id="PS50089">
    <property type="entry name" value="ZF_RING_2"/>
    <property type="match status" value="1"/>
</dbReference>
<dbReference type="GO" id="GO:0061630">
    <property type="term" value="F:ubiquitin protein ligase activity"/>
    <property type="evidence" value="ECO:0007669"/>
    <property type="project" value="InterPro"/>
</dbReference>
<protein>
    <recommendedName>
        <fullName evidence="2">E3 ubiquitin-protein ligase RNF170</fullName>
    </recommendedName>
    <alternativeName>
        <fullName evidence="10">RING finger protein 170</fullName>
    </alternativeName>
    <alternativeName>
        <fullName evidence="9">RING-type E3 ubiquitin transferase RNF170</fullName>
    </alternativeName>
</protein>
<keyword evidence="3 12" id="KW-0812">Transmembrane</keyword>
<proteinExistence type="evidence at transcript level"/>
<evidence type="ECO:0000256" key="12">
    <source>
        <dbReference type="SAM" id="Phobius"/>
    </source>
</evidence>
<dbReference type="InterPro" id="IPR038896">
    <property type="entry name" value="RNF170"/>
</dbReference>
<feature type="transmembrane region" description="Helical" evidence="12">
    <location>
        <begin position="200"/>
        <end position="222"/>
    </location>
</feature>
<gene>
    <name evidence="14" type="primary">RN170</name>
</gene>
<dbReference type="Pfam" id="PF06803">
    <property type="entry name" value="DUF1232"/>
    <property type="match status" value="1"/>
</dbReference>
<accession>C1BQ68</accession>
<dbReference type="SUPFAM" id="SSF57850">
    <property type="entry name" value="RING/U-box"/>
    <property type="match status" value="1"/>
</dbReference>
<dbReference type="Gene3D" id="3.30.40.10">
    <property type="entry name" value="Zinc/RING finger domain, C3HC4 (zinc finger)"/>
    <property type="match status" value="1"/>
</dbReference>
<keyword evidence="5 11" id="KW-0863">Zinc-finger</keyword>
<evidence type="ECO:0000256" key="10">
    <source>
        <dbReference type="ARBA" id="ARBA00031107"/>
    </source>
</evidence>
<reference evidence="14" key="1">
    <citation type="submission" date="2009-03" db="EMBL/GenBank/DDBJ databases">
        <title>Caligus rogercresseyi ESTs and full-length cDNAs.</title>
        <authorList>
            <person name="Yasuike M."/>
            <person name="von Schalburg K."/>
            <person name="Cooper G."/>
            <person name="Leong J."/>
            <person name="Jones S.R.M."/>
            <person name="Koop B.F."/>
        </authorList>
    </citation>
    <scope>NUCLEOTIDE SEQUENCE</scope>
    <source>
        <tissue evidence="14">Whole tissue</tissue>
    </source>
</reference>
<evidence type="ECO:0000256" key="5">
    <source>
        <dbReference type="ARBA" id="ARBA00022771"/>
    </source>
</evidence>